<dbReference type="PANTHER" id="PTHR34706:SF1">
    <property type="entry name" value="VWFA DOMAIN-CONTAINING PROTEIN"/>
    <property type="match status" value="1"/>
</dbReference>
<evidence type="ECO:0000313" key="1">
    <source>
        <dbReference type="EMBL" id="NQE33196.1"/>
    </source>
</evidence>
<reference evidence="1 2" key="1">
    <citation type="journal article" date="2020" name="Sci. Rep.">
        <title>A novel cyanobacterial geosmin producer, revising GeoA distribution and dispersion patterns in Bacteria.</title>
        <authorList>
            <person name="Churro C."/>
            <person name="Semedo-Aguiar A.P."/>
            <person name="Silva A.D."/>
            <person name="Pereira-Leal J.B."/>
            <person name="Leite R.B."/>
        </authorList>
    </citation>
    <scope>NUCLEOTIDE SEQUENCE [LARGE SCALE GENOMIC DNA]</scope>
    <source>
        <strain evidence="1 2">IPMA8</strain>
    </source>
</reference>
<dbReference type="RefSeq" id="WP_172185884.1">
    <property type="nucleotide sequence ID" value="NZ_CAWPPK010000013.1"/>
</dbReference>
<gene>
    <name evidence="1" type="ORF">E5S67_00914</name>
</gene>
<accession>A0ABX2CS32</accession>
<sequence>MPANLLQDRDYTIIIARSDASKDPQHPWYEEWVEAQASLIDLAKKCQEFDSDGITLYEASTPMWKYKNSNVARLAEILQRQNTELDSANPTAINLEEALKETFSDYFGSKTNAARKKGAIIVAVLDQKPEKTAAVAEILISAANKIDKDEEIGVSFIQIGDDVKTREFLIDLDTNLQDRGARFDIVDTKFWHEIKRSSVVQFLIGAIND</sequence>
<keyword evidence="2" id="KW-1185">Reference proteome</keyword>
<comment type="caution">
    <text evidence="1">The sequence shown here is derived from an EMBL/GenBank/DDBJ whole genome shotgun (WGS) entry which is preliminary data.</text>
</comment>
<dbReference type="EMBL" id="SRRZ01000011">
    <property type="protein sequence ID" value="NQE33196.1"/>
    <property type="molecule type" value="Genomic_DNA"/>
</dbReference>
<name>A0ABX2CS32_9CYAN</name>
<dbReference type="PANTHER" id="PTHR34706">
    <property type="entry name" value="SLR1338 PROTEIN"/>
    <property type="match status" value="1"/>
</dbReference>
<evidence type="ECO:0000313" key="2">
    <source>
        <dbReference type="Proteomes" id="UP000702425"/>
    </source>
</evidence>
<proteinExistence type="predicted"/>
<organism evidence="1 2">
    <name type="scientific">Microcoleus asticus IPMA8</name>
    <dbReference type="NCBI Taxonomy" id="2563858"/>
    <lineage>
        <taxon>Bacteria</taxon>
        <taxon>Bacillati</taxon>
        <taxon>Cyanobacteriota</taxon>
        <taxon>Cyanophyceae</taxon>
        <taxon>Oscillatoriophycideae</taxon>
        <taxon>Oscillatoriales</taxon>
        <taxon>Microcoleaceae</taxon>
        <taxon>Microcoleus</taxon>
        <taxon>Microcoleus asticus</taxon>
    </lineage>
</organism>
<protein>
    <recommendedName>
        <fullName evidence="3">VWFA domain-containing protein</fullName>
    </recommendedName>
</protein>
<evidence type="ECO:0008006" key="3">
    <source>
        <dbReference type="Google" id="ProtNLM"/>
    </source>
</evidence>
<dbReference type="Proteomes" id="UP000702425">
    <property type="component" value="Unassembled WGS sequence"/>
</dbReference>